<dbReference type="GO" id="GO:0009279">
    <property type="term" value="C:cell outer membrane"/>
    <property type="evidence" value="ECO:0007669"/>
    <property type="project" value="UniProtKB-SubCell"/>
</dbReference>
<name>T2KN27_FORAG</name>
<protein>
    <submittedName>
        <fullName evidence="9">SusD-like protein</fullName>
    </submittedName>
</protein>
<organism evidence="9 10">
    <name type="scientific">Formosa agariphila (strain DSM 15362 / KCTC 12365 / LMG 23005 / KMM 3901 / M-2Alg 35-1)</name>
    <dbReference type="NCBI Taxonomy" id="1347342"/>
    <lineage>
        <taxon>Bacteria</taxon>
        <taxon>Pseudomonadati</taxon>
        <taxon>Bacteroidota</taxon>
        <taxon>Flavobacteriia</taxon>
        <taxon>Flavobacteriales</taxon>
        <taxon>Flavobacteriaceae</taxon>
        <taxon>Formosa</taxon>
    </lineage>
</organism>
<keyword evidence="10" id="KW-1185">Reference proteome</keyword>
<sequence>MKKIYFSQIVTTLVIFLTFSSCSDDYLDQTNPNNISTDIFWETLDDVDLGLTALYKHWSSANNIILVDELLRSDLAWGSGYQRPTNSNVYYQQTFNNAAPELNNKWAQNYKTIFAANQVINATQKLLGTFDKEEDEEAAKLILAQARLLRGHNYFILYHSFNEGNIPIFSEVPEDEADFYQPIQDAASVRAFYMEDLKFAAENLPVKWEGKDLGRVTAGAAVALMGQTHLYNGEFDEAATYFKSVINDFGYSLTPNIGSNFTTLDEFNSESILEVSYSMDYKNELGPWDSRDVANTGSYNKKFTGVQGWRNAVAANWLILEYRNEKLDYSDNRNKVIDEEGNEKFRKFSLRTSWSIALVDDPDLGYYGFDTPGQATNFNVKMTGYWRKHTNWDLGEKNEDLISPGKVRSAINERLIRLAEVYLQYAECMIELGDVEEALLYINKVRHRSAVQLLGANGTGEYPSSDHDNISYTAETLMHHLRFKEYPLELSAEGDGNRNIDLNRWGIKKSRFQELAQRRYTADNYEVIMPDGTKITRWGTILKELPTDDPLVDPNWNEFQEASQNYIESEHAYWPLPNSELITNPELYK</sequence>
<dbReference type="STRING" id="1347342.BN863_21410"/>
<keyword evidence="5" id="KW-0998">Cell outer membrane</keyword>
<gene>
    <name evidence="9" type="ORF">BN863_21410</name>
</gene>
<dbReference type="Gene3D" id="1.25.40.390">
    <property type="match status" value="1"/>
</dbReference>
<dbReference type="Proteomes" id="UP000016160">
    <property type="component" value="Chromosome"/>
</dbReference>
<dbReference type="AlphaFoldDB" id="T2KN27"/>
<dbReference type="InterPro" id="IPR012944">
    <property type="entry name" value="SusD_RagB_dom"/>
</dbReference>
<dbReference type="InterPro" id="IPR033985">
    <property type="entry name" value="SusD-like_N"/>
</dbReference>
<dbReference type="PROSITE" id="PS51257">
    <property type="entry name" value="PROKAR_LIPOPROTEIN"/>
    <property type="match status" value="1"/>
</dbReference>
<accession>T2KN27</accession>
<dbReference type="SUPFAM" id="SSF48452">
    <property type="entry name" value="TPR-like"/>
    <property type="match status" value="1"/>
</dbReference>
<evidence type="ECO:0000256" key="4">
    <source>
        <dbReference type="ARBA" id="ARBA00023136"/>
    </source>
</evidence>
<dbReference type="PATRIC" id="fig|1347342.6.peg.2148"/>
<dbReference type="Pfam" id="PF14322">
    <property type="entry name" value="SusD-like_3"/>
    <property type="match status" value="1"/>
</dbReference>
<evidence type="ECO:0000313" key="10">
    <source>
        <dbReference type="Proteomes" id="UP000016160"/>
    </source>
</evidence>
<proteinExistence type="inferred from homology"/>
<dbReference type="eggNOG" id="COG1395">
    <property type="taxonomic scope" value="Bacteria"/>
</dbReference>
<dbReference type="OrthoDB" id="5694214at2"/>
<evidence type="ECO:0000259" key="8">
    <source>
        <dbReference type="Pfam" id="PF14322"/>
    </source>
</evidence>
<evidence type="ECO:0000313" key="9">
    <source>
        <dbReference type="EMBL" id="CDF79853.1"/>
    </source>
</evidence>
<evidence type="ECO:0000259" key="7">
    <source>
        <dbReference type="Pfam" id="PF07980"/>
    </source>
</evidence>
<dbReference type="EMBL" id="HG315671">
    <property type="protein sequence ID" value="CDF79853.1"/>
    <property type="molecule type" value="Genomic_DNA"/>
</dbReference>
<comment type="similarity">
    <text evidence="2">Belongs to the SusD family.</text>
</comment>
<comment type="subcellular location">
    <subcellularLocation>
        <location evidence="1">Cell outer membrane</location>
    </subcellularLocation>
</comment>
<dbReference type="HOGENOM" id="CLU_015553_1_0_10"/>
<feature type="signal peptide" evidence="6">
    <location>
        <begin position="1"/>
        <end position="23"/>
    </location>
</feature>
<keyword evidence="3 6" id="KW-0732">Signal</keyword>
<feature type="chain" id="PRO_5004591090" evidence="6">
    <location>
        <begin position="24"/>
        <end position="589"/>
    </location>
</feature>
<evidence type="ECO:0000256" key="5">
    <source>
        <dbReference type="ARBA" id="ARBA00023237"/>
    </source>
</evidence>
<dbReference type="Pfam" id="PF07980">
    <property type="entry name" value="SusD_RagB"/>
    <property type="match status" value="1"/>
</dbReference>
<keyword evidence="4" id="KW-0472">Membrane</keyword>
<evidence type="ECO:0000256" key="1">
    <source>
        <dbReference type="ARBA" id="ARBA00004442"/>
    </source>
</evidence>
<evidence type="ECO:0000256" key="3">
    <source>
        <dbReference type="ARBA" id="ARBA00022729"/>
    </source>
</evidence>
<dbReference type="InterPro" id="IPR011990">
    <property type="entry name" value="TPR-like_helical_dom_sf"/>
</dbReference>
<evidence type="ECO:0000256" key="2">
    <source>
        <dbReference type="ARBA" id="ARBA00006275"/>
    </source>
</evidence>
<feature type="domain" description="SusD-like N-terminal" evidence="8">
    <location>
        <begin position="25"/>
        <end position="226"/>
    </location>
</feature>
<reference evidence="9 10" key="1">
    <citation type="journal article" date="2013" name="Appl. Environ. Microbiol.">
        <title>The genome of the alga-associated marine flavobacterium Formosa agariphila KMM 3901T reveals a broad potential for degradation of algal polysaccharides.</title>
        <authorList>
            <person name="Mann A.J."/>
            <person name="Hahnke R.L."/>
            <person name="Huang S."/>
            <person name="Werner J."/>
            <person name="Xing P."/>
            <person name="Barbeyron T."/>
            <person name="Huettel B."/>
            <person name="Stueber K."/>
            <person name="Reinhardt R."/>
            <person name="Harder J."/>
            <person name="Gloeckner F.O."/>
            <person name="Amann R.I."/>
            <person name="Teeling H."/>
        </authorList>
    </citation>
    <scope>NUCLEOTIDE SEQUENCE [LARGE SCALE GENOMIC DNA]</scope>
    <source>
        <strain evidence="10">DSM 15362 / KCTC 12365 / LMG 23005 / KMM 3901</strain>
    </source>
</reference>
<feature type="domain" description="RagB/SusD" evidence="7">
    <location>
        <begin position="270"/>
        <end position="588"/>
    </location>
</feature>
<dbReference type="RefSeq" id="WP_038530382.1">
    <property type="nucleotide sequence ID" value="NZ_HG315671.1"/>
</dbReference>
<evidence type="ECO:0000256" key="6">
    <source>
        <dbReference type="SAM" id="SignalP"/>
    </source>
</evidence>